<protein>
    <submittedName>
        <fullName evidence="1">Uncharacterized protein</fullName>
    </submittedName>
</protein>
<dbReference type="EMBL" id="QNUL01000040">
    <property type="protein sequence ID" value="REA56368.1"/>
    <property type="molecule type" value="Genomic_DNA"/>
</dbReference>
<accession>A0A3D8Y3F8</accession>
<sequence length="76" mass="8753">MDLQIEKIELAKRVLDTEDQNIIDAIKSVFKDFDSKEDWGDLSDKVIADAKESMDQIEAGIGVPHEQVMDIYKKWL</sequence>
<organism evidence="1 2">
    <name type="scientific">Dyadobacter luteus</name>
    <dbReference type="NCBI Taxonomy" id="2259619"/>
    <lineage>
        <taxon>Bacteria</taxon>
        <taxon>Pseudomonadati</taxon>
        <taxon>Bacteroidota</taxon>
        <taxon>Cytophagia</taxon>
        <taxon>Cytophagales</taxon>
        <taxon>Spirosomataceae</taxon>
        <taxon>Dyadobacter</taxon>
    </lineage>
</organism>
<name>A0A3D8Y3F8_9BACT</name>
<evidence type="ECO:0000313" key="1">
    <source>
        <dbReference type="EMBL" id="REA56368.1"/>
    </source>
</evidence>
<comment type="caution">
    <text evidence="1">The sequence shown here is derived from an EMBL/GenBank/DDBJ whole genome shotgun (WGS) entry which is preliminary data.</text>
</comment>
<dbReference type="RefSeq" id="WP_115834102.1">
    <property type="nucleotide sequence ID" value="NZ_QNUL01000040.1"/>
</dbReference>
<gene>
    <name evidence="1" type="ORF">DSL64_27115</name>
</gene>
<dbReference type="Proteomes" id="UP000256373">
    <property type="component" value="Unassembled WGS sequence"/>
</dbReference>
<dbReference type="OrthoDB" id="963033at2"/>
<evidence type="ECO:0000313" key="2">
    <source>
        <dbReference type="Proteomes" id="UP000256373"/>
    </source>
</evidence>
<proteinExistence type="predicted"/>
<keyword evidence="2" id="KW-1185">Reference proteome</keyword>
<reference evidence="1 2" key="1">
    <citation type="submission" date="2018-07" db="EMBL/GenBank/DDBJ databases">
        <title>Dyadobacter roseus sp. nov., isolated from rose rhizosphere soil.</title>
        <authorList>
            <person name="Chen L."/>
        </authorList>
    </citation>
    <scope>NUCLEOTIDE SEQUENCE [LARGE SCALE GENOMIC DNA]</scope>
    <source>
        <strain evidence="1 2">RS19</strain>
    </source>
</reference>
<dbReference type="AlphaFoldDB" id="A0A3D8Y3F8"/>